<organism evidence="1 2">
    <name type="scientific">Candidatus Ordinivivax streblomastigis</name>
    <dbReference type="NCBI Taxonomy" id="2540710"/>
    <lineage>
        <taxon>Bacteria</taxon>
        <taxon>Pseudomonadati</taxon>
        <taxon>Bacteroidota</taxon>
        <taxon>Bacteroidia</taxon>
        <taxon>Bacteroidales</taxon>
        <taxon>Candidatus Ordinivivax</taxon>
    </lineage>
</organism>
<evidence type="ECO:0000313" key="2">
    <source>
        <dbReference type="Proteomes" id="UP000324575"/>
    </source>
</evidence>
<name>A0A5M8P230_9BACT</name>
<comment type="caution">
    <text evidence="1">The sequence shown here is derived from an EMBL/GenBank/DDBJ whole genome shotgun (WGS) entry which is preliminary data.</text>
</comment>
<dbReference type="EMBL" id="SNRX01000007">
    <property type="protein sequence ID" value="KAA6302517.1"/>
    <property type="molecule type" value="Genomic_DNA"/>
</dbReference>
<sequence>MKLLKNGIACLDFFNSNFHALGAKFSCACKFSSVHKEILRDAHGNFKQ</sequence>
<accession>A0A5M8P230</accession>
<reference evidence="1 2" key="1">
    <citation type="submission" date="2019-03" db="EMBL/GenBank/DDBJ databases">
        <title>Single cell metagenomics reveals metabolic interactions within the superorganism composed of flagellate Streblomastix strix and complex community of Bacteroidetes bacteria on its surface.</title>
        <authorList>
            <person name="Treitli S.C."/>
            <person name="Kolisko M."/>
            <person name="Husnik F."/>
            <person name="Keeling P."/>
            <person name="Hampl V."/>
        </authorList>
    </citation>
    <scope>NUCLEOTIDE SEQUENCE [LARGE SCALE GENOMIC DNA]</scope>
    <source>
        <strain evidence="1">St1</strain>
    </source>
</reference>
<evidence type="ECO:0000313" key="1">
    <source>
        <dbReference type="EMBL" id="KAA6302517.1"/>
    </source>
</evidence>
<dbReference type="Proteomes" id="UP000324575">
    <property type="component" value="Unassembled WGS sequence"/>
</dbReference>
<protein>
    <submittedName>
        <fullName evidence="1">Uncharacterized protein</fullName>
    </submittedName>
</protein>
<gene>
    <name evidence="1" type="ORF">EZS26_001349</name>
</gene>
<dbReference type="AlphaFoldDB" id="A0A5M8P230"/>
<proteinExistence type="predicted"/>